<dbReference type="Gene3D" id="3.40.50.300">
    <property type="entry name" value="P-loop containing nucleotide triphosphate hydrolases"/>
    <property type="match status" value="1"/>
</dbReference>
<evidence type="ECO:0000313" key="6">
    <source>
        <dbReference type="EMBL" id="RAO94928.1"/>
    </source>
</evidence>
<evidence type="ECO:0000313" key="7">
    <source>
        <dbReference type="Proteomes" id="UP000249762"/>
    </source>
</evidence>
<organism evidence="6 7">
    <name type="scientific">Mycoplasma wenyonii</name>
    <dbReference type="NCBI Taxonomy" id="65123"/>
    <lineage>
        <taxon>Bacteria</taxon>
        <taxon>Bacillati</taxon>
        <taxon>Mycoplasmatota</taxon>
        <taxon>Mollicutes</taxon>
        <taxon>Mycoplasmataceae</taxon>
        <taxon>Mycoplasma</taxon>
    </lineage>
</organism>
<dbReference type="PROSITE" id="PS50893">
    <property type="entry name" value="ABC_TRANSPORTER_2"/>
    <property type="match status" value="1"/>
</dbReference>
<dbReference type="GO" id="GO:0005315">
    <property type="term" value="F:phosphate transmembrane transporter activity"/>
    <property type="evidence" value="ECO:0007669"/>
    <property type="project" value="InterPro"/>
</dbReference>
<dbReference type="Proteomes" id="UP000249762">
    <property type="component" value="Unassembled WGS sequence"/>
</dbReference>
<dbReference type="SMART" id="SM00382">
    <property type="entry name" value="AAA"/>
    <property type="match status" value="1"/>
</dbReference>
<evidence type="ECO:0000256" key="2">
    <source>
        <dbReference type="ARBA" id="ARBA00022741"/>
    </source>
</evidence>
<feature type="domain" description="ABC transporter" evidence="5">
    <location>
        <begin position="27"/>
        <end position="277"/>
    </location>
</feature>
<dbReference type="PROSITE" id="PS00211">
    <property type="entry name" value="ABC_TRANSPORTER_1"/>
    <property type="match status" value="1"/>
</dbReference>
<keyword evidence="1" id="KW-0813">Transport</keyword>
<sequence>MKFDWRKKTETLPAYKLFNSEEETDFLYIKDFSLFLKEGKKKKKTVLSDINLTFSKNKVWGIIGPSGAGKSLLLKSITKEIFEQGEDHNYCWEGKIVYRGTELLSTSFPIELLKKRIGLISQLPVLFPLTIRENILFALKARGMYDSKLLEQKLKKILVECDLWEELKDRLDSCPIGTLSVGQAQKLCFARALILEPELLLMDEPTSALDPSSASKIEKLILNIASKITVIIVSHSLSQVKHIADYTVFIKGGEIVEQGPTPKLFTAPKTKEFKNFILGQY</sequence>
<evidence type="ECO:0000256" key="3">
    <source>
        <dbReference type="ARBA" id="ARBA00022840"/>
    </source>
</evidence>
<dbReference type="GO" id="GO:0035435">
    <property type="term" value="P:phosphate ion transmembrane transport"/>
    <property type="evidence" value="ECO:0007669"/>
    <property type="project" value="InterPro"/>
</dbReference>
<dbReference type="PANTHER" id="PTHR43423:SF1">
    <property type="entry name" value="ABC TRANSPORTER I FAMILY MEMBER 17"/>
    <property type="match status" value="1"/>
</dbReference>
<dbReference type="InterPro" id="IPR027417">
    <property type="entry name" value="P-loop_NTPase"/>
</dbReference>
<accession>A0A328PPN5</accession>
<keyword evidence="7" id="KW-1185">Reference proteome</keyword>
<keyword evidence="3 6" id="KW-0067">ATP-binding</keyword>
<dbReference type="OrthoDB" id="9802185at2"/>
<dbReference type="InterPro" id="IPR005670">
    <property type="entry name" value="PstB-like"/>
</dbReference>
<dbReference type="SUPFAM" id="SSF52540">
    <property type="entry name" value="P-loop containing nucleoside triphosphate hydrolases"/>
    <property type="match status" value="1"/>
</dbReference>
<dbReference type="GO" id="GO:0016020">
    <property type="term" value="C:membrane"/>
    <property type="evidence" value="ECO:0007669"/>
    <property type="project" value="InterPro"/>
</dbReference>
<dbReference type="InterPro" id="IPR003439">
    <property type="entry name" value="ABC_transporter-like_ATP-bd"/>
</dbReference>
<evidence type="ECO:0000256" key="4">
    <source>
        <dbReference type="ARBA" id="ARBA00023136"/>
    </source>
</evidence>
<dbReference type="AlphaFoldDB" id="A0A328PPN5"/>
<reference evidence="7" key="1">
    <citation type="submission" date="2018-06" db="EMBL/GenBank/DDBJ databases">
        <authorList>
            <person name="Martinez Ocampo F."/>
            <person name="Quiroz Castaneda R.E."/>
            <person name="Rojas Lopez X."/>
        </authorList>
    </citation>
    <scope>NUCLEOTIDE SEQUENCE [LARGE SCALE GENOMIC DNA]</scope>
    <source>
        <strain evidence="7">INIFAP02</strain>
    </source>
</reference>
<dbReference type="Pfam" id="PF00005">
    <property type="entry name" value="ABC_tran"/>
    <property type="match status" value="1"/>
</dbReference>
<evidence type="ECO:0000256" key="1">
    <source>
        <dbReference type="ARBA" id="ARBA00022448"/>
    </source>
</evidence>
<keyword evidence="4" id="KW-0472">Membrane</keyword>
<dbReference type="PANTHER" id="PTHR43423">
    <property type="entry name" value="ABC TRANSPORTER I FAMILY MEMBER 17"/>
    <property type="match status" value="1"/>
</dbReference>
<dbReference type="RefSeq" id="WP_112665659.1">
    <property type="nucleotide sequence ID" value="NZ_QKVO01000011.1"/>
</dbReference>
<comment type="caution">
    <text evidence="6">The sequence shown here is derived from an EMBL/GenBank/DDBJ whole genome shotgun (WGS) entry which is preliminary data.</text>
</comment>
<dbReference type="InterPro" id="IPR003593">
    <property type="entry name" value="AAA+_ATPase"/>
</dbReference>
<dbReference type="CDD" id="cd03260">
    <property type="entry name" value="ABC_PstB_phosphate_transporter"/>
    <property type="match status" value="1"/>
</dbReference>
<dbReference type="EMBL" id="QKVO01000011">
    <property type="protein sequence ID" value="RAO94928.1"/>
    <property type="molecule type" value="Genomic_DNA"/>
</dbReference>
<name>A0A328PPN5_9MOLU</name>
<dbReference type="InterPro" id="IPR017871">
    <property type="entry name" value="ABC_transporter-like_CS"/>
</dbReference>
<keyword evidence="2" id="KW-0547">Nucleotide-binding</keyword>
<proteinExistence type="predicted"/>
<protein>
    <submittedName>
        <fullName evidence="6">Phosphate ABC transporter ATP-binding protein</fullName>
    </submittedName>
</protein>
<dbReference type="GO" id="GO:0016887">
    <property type="term" value="F:ATP hydrolysis activity"/>
    <property type="evidence" value="ECO:0007669"/>
    <property type="project" value="InterPro"/>
</dbReference>
<evidence type="ECO:0000259" key="5">
    <source>
        <dbReference type="PROSITE" id="PS50893"/>
    </source>
</evidence>
<dbReference type="GO" id="GO:0005524">
    <property type="term" value="F:ATP binding"/>
    <property type="evidence" value="ECO:0007669"/>
    <property type="project" value="UniProtKB-KW"/>
</dbReference>
<gene>
    <name evidence="6" type="ORF">DNK47_02545</name>
</gene>